<keyword evidence="8" id="KW-1185">Reference proteome</keyword>
<dbReference type="FunFam" id="3.30.160.60:FF:000159">
    <property type="entry name" value="Mds1 and evi1 complex locus protein"/>
    <property type="match status" value="1"/>
</dbReference>
<dbReference type="SMART" id="SM00355">
    <property type="entry name" value="ZnF_C2H2"/>
    <property type="match status" value="3"/>
</dbReference>
<feature type="region of interest" description="Disordered" evidence="5">
    <location>
        <begin position="85"/>
        <end position="113"/>
    </location>
</feature>
<protein>
    <submittedName>
        <fullName evidence="7">MDS1 and EVI1 complex locus protein EVI1-A-like</fullName>
    </submittedName>
</protein>
<feature type="compositionally biased region" description="Pro residues" evidence="5">
    <location>
        <begin position="31"/>
        <end position="42"/>
    </location>
</feature>
<dbReference type="SUPFAM" id="SSF57667">
    <property type="entry name" value="beta-beta-alpha zinc fingers"/>
    <property type="match status" value="2"/>
</dbReference>
<evidence type="ECO:0000256" key="4">
    <source>
        <dbReference type="PROSITE-ProRule" id="PRU00042"/>
    </source>
</evidence>
<feature type="domain" description="C2H2-type" evidence="6">
    <location>
        <begin position="391"/>
        <end position="418"/>
    </location>
</feature>
<dbReference type="GO" id="GO:0000978">
    <property type="term" value="F:RNA polymerase II cis-regulatory region sequence-specific DNA binding"/>
    <property type="evidence" value="ECO:0007669"/>
    <property type="project" value="TreeGrafter"/>
</dbReference>
<keyword evidence="2 4" id="KW-0863">Zinc-finger</keyword>
<dbReference type="Proteomes" id="UP000747542">
    <property type="component" value="Unassembled WGS sequence"/>
</dbReference>
<dbReference type="PANTHER" id="PTHR23235:SF120">
    <property type="entry name" value="KRUPPEL-LIKE FACTOR 15"/>
    <property type="match status" value="1"/>
</dbReference>
<feature type="region of interest" description="Disordered" evidence="5">
    <location>
        <begin position="25"/>
        <end position="46"/>
    </location>
</feature>
<name>A0A8J5KBQ4_HOMAM</name>
<feature type="domain" description="C2H2-type" evidence="6">
    <location>
        <begin position="419"/>
        <end position="447"/>
    </location>
</feature>
<dbReference type="GO" id="GO:0000981">
    <property type="term" value="F:DNA-binding transcription factor activity, RNA polymerase II-specific"/>
    <property type="evidence" value="ECO:0007669"/>
    <property type="project" value="TreeGrafter"/>
</dbReference>
<evidence type="ECO:0000256" key="2">
    <source>
        <dbReference type="ARBA" id="ARBA00022771"/>
    </source>
</evidence>
<dbReference type="Pfam" id="PF00096">
    <property type="entry name" value="zf-C2H2"/>
    <property type="match status" value="3"/>
</dbReference>
<evidence type="ECO:0000313" key="7">
    <source>
        <dbReference type="EMBL" id="KAG7170118.1"/>
    </source>
</evidence>
<sequence length="584" mass="64489">MESSAVPAPARLMLVPRAAPVCAMPAASPSRPGPPGPRPFTPSPGYAHYQMAAIHPSQMSIGYSSRPSVPTPRYPGVAPRNHLATALTQPSPPRLARSRSPHPSLMHYDESGPPQRSFPPAFRPMGVHGSLSSPKQAAVCPEARTSYPVPDLPDTHQMPWPSDAPMPASDMPFDLSTHNREPRMSPASRPLDLSECDEPLDLRIKKRQPVEDENMNIVERRTPPSVPRRIPSPKYVSPMHEFRSQHTHDLPSSSVESDHPVKTGTIQLVPVTSPVTSRNPPTIVYPQPLHQRVHQPVPVYSSECRPLPPASTVRAPYPVIGIPHNAYHLGPSAGSPQLVPGYRGPPPGPQGHPALYQVINDRMPKGVSSHSEVHGVSSVLPGMTVKPRERYSCKFCGKVFPRSANLTRHLRTHTGEQPYKCKFCERSFSISSNLQRHVRNIHNKEKPYKCRLCERAFGQQTNLDRHMKKHESDGPTILDGSPKRYTSRPRDEDAPPPPAGKDPVDLSEPMENRGGDLQVADDDDDEDEYIDVEEDDDDEEEEELGEKEREKISCEVTIKSSSSISPMEVDAAEKMSQPMAVISA</sequence>
<dbReference type="FunFam" id="3.30.160.60:FF:000112">
    <property type="entry name" value="Mds1 and evi1 complex locus protein"/>
    <property type="match status" value="1"/>
</dbReference>
<comment type="caution">
    <text evidence="7">The sequence shown here is derived from an EMBL/GenBank/DDBJ whole genome shotgun (WGS) entry which is preliminary data.</text>
</comment>
<dbReference type="PANTHER" id="PTHR23235">
    <property type="entry name" value="KRUEPPEL-LIKE TRANSCRIPTION FACTOR"/>
    <property type="match status" value="1"/>
</dbReference>
<dbReference type="InterPro" id="IPR013087">
    <property type="entry name" value="Znf_C2H2_type"/>
</dbReference>
<evidence type="ECO:0000313" key="8">
    <source>
        <dbReference type="Proteomes" id="UP000747542"/>
    </source>
</evidence>
<evidence type="ECO:0000256" key="3">
    <source>
        <dbReference type="ARBA" id="ARBA00022833"/>
    </source>
</evidence>
<reference evidence="7" key="1">
    <citation type="journal article" date="2021" name="Sci. Adv.">
        <title>The American lobster genome reveals insights on longevity, neural, and immune adaptations.</title>
        <authorList>
            <person name="Polinski J.M."/>
            <person name="Zimin A.V."/>
            <person name="Clark K.F."/>
            <person name="Kohn A.B."/>
            <person name="Sadowski N."/>
            <person name="Timp W."/>
            <person name="Ptitsyn A."/>
            <person name="Khanna P."/>
            <person name="Romanova D.Y."/>
            <person name="Williams P."/>
            <person name="Greenwood S.J."/>
            <person name="Moroz L.L."/>
            <person name="Walt D.R."/>
            <person name="Bodnar A.G."/>
        </authorList>
    </citation>
    <scope>NUCLEOTIDE SEQUENCE</scope>
    <source>
        <strain evidence="7">GMGI-L3</strain>
    </source>
</reference>
<dbReference type="InterPro" id="IPR036236">
    <property type="entry name" value="Znf_C2H2_sf"/>
</dbReference>
<dbReference type="AlphaFoldDB" id="A0A8J5KBQ4"/>
<dbReference type="Gene3D" id="3.30.160.60">
    <property type="entry name" value="Classic Zinc Finger"/>
    <property type="match status" value="3"/>
</dbReference>
<proteinExistence type="predicted"/>
<dbReference type="GO" id="GO:0008270">
    <property type="term" value="F:zinc ion binding"/>
    <property type="evidence" value="ECO:0007669"/>
    <property type="project" value="UniProtKB-KW"/>
</dbReference>
<gene>
    <name evidence="7" type="primary">mecom-a-L</name>
    <name evidence="7" type="ORF">Hamer_G012356</name>
</gene>
<evidence type="ECO:0000259" key="6">
    <source>
        <dbReference type="PROSITE" id="PS50157"/>
    </source>
</evidence>
<evidence type="ECO:0000256" key="1">
    <source>
        <dbReference type="ARBA" id="ARBA00022723"/>
    </source>
</evidence>
<feature type="region of interest" description="Disordered" evidence="5">
    <location>
        <begin position="463"/>
        <end position="584"/>
    </location>
</feature>
<dbReference type="EMBL" id="JAHLQT010014894">
    <property type="protein sequence ID" value="KAG7170118.1"/>
    <property type="molecule type" value="Genomic_DNA"/>
</dbReference>
<keyword evidence="3" id="KW-0862">Zinc</keyword>
<dbReference type="FunFam" id="3.30.160.60:FF:000929">
    <property type="entry name" value="Uncharacterized protein, isoform B"/>
    <property type="match status" value="1"/>
</dbReference>
<evidence type="ECO:0000256" key="5">
    <source>
        <dbReference type="SAM" id="MobiDB-lite"/>
    </source>
</evidence>
<dbReference type="PROSITE" id="PS00028">
    <property type="entry name" value="ZINC_FINGER_C2H2_1"/>
    <property type="match status" value="3"/>
</dbReference>
<accession>A0A8J5KBQ4</accession>
<feature type="compositionally biased region" description="Acidic residues" evidence="5">
    <location>
        <begin position="519"/>
        <end position="545"/>
    </location>
</feature>
<organism evidence="7 8">
    <name type="scientific">Homarus americanus</name>
    <name type="common">American lobster</name>
    <dbReference type="NCBI Taxonomy" id="6706"/>
    <lineage>
        <taxon>Eukaryota</taxon>
        <taxon>Metazoa</taxon>
        <taxon>Ecdysozoa</taxon>
        <taxon>Arthropoda</taxon>
        <taxon>Crustacea</taxon>
        <taxon>Multicrustacea</taxon>
        <taxon>Malacostraca</taxon>
        <taxon>Eumalacostraca</taxon>
        <taxon>Eucarida</taxon>
        <taxon>Decapoda</taxon>
        <taxon>Pleocyemata</taxon>
        <taxon>Astacidea</taxon>
        <taxon>Nephropoidea</taxon>
        <taxon>Nephropidae</taxon>
        <taxon>Homarus</taxon>
    </lineage>
</organism>
<dbReference type="PROSITE" id="PS50157">
    <property type="entry name" value="ZINC_FINGER_C2H2_2"/>
    <property type="match status" value="3"/>
</dbReference>
<feature type="domain" description="C2H2-type" evidence="6">
    <location>
        <begin position="448"/>
        <end position="475"/>
    </location>
</feature>
<keyword evidence="1" id="KW-0479">Metal-binding</keyword>